<evidence type="ECO:0000313" key="3">
    <source>
        <dbReference type="EMBL" id="OXA57722.1"/>
    </source>
</evidence>
<keyword evidence="3" id="KW-0347">Helicase</keyword>
<evidence type="ECO:0000313" key="4">
    <source>
        <dbReference type="Proteomes" id="UP000198287"/>
    </source>
</evidence>
<comment type="caution">
    <text evidence="3">The sequence shown here is derived from an EMBL/GenBank/DDBJ whole genome shotgun (WGS) entry which is preliminary data.</text>
</comment>
<dbReference type="PROSITE" id="PS50158">
    <property type="entry name" value="ZF_CCHC"/>
    <property type="match status" value="1"/>
</dbReference>
<name>A0A226EJA8_FOLCA</name>
<dbReference type="InterPro" id="IPR036875">
    <property type="entry name" value="Znf_CCHC_sf"/>
</dbReference>
<evidence type="ECO:0000256" key="1">
    <source>
        <dbReference type="PROSITE-ProRule" id="PRU00047"/>
    </source>
</evidence>
<keyword evidence="1" id="KW-0863">Zinc-finger</keyword>
<dbReference type="InterPro" id="IPR001878">
    <property type="entry name" value="Znf_CCHC"/>
</dbReference>
<dbReference type="AlphaFoldDB" id="A0A226EJA8"/>
<dbReference type="GO" id="GO:0003676">
    <property type="term" value="F:nucleic acid binding"/>
    <property type="evidence" value="ECO:0007669"/>
    <property type="project" value="InterPro"/>
</dbReference>
<dbReference type="SUPFAM" id="SSF57756">
    <property type="entry name" value="Retrovirus zinc finger-like domains"/>
    <property type="match status" value="1"/>
</dbReference>
<keyword evidence="4" id="KW-1185">Reference proteome</keyword>
<proteinExistence type="predicted"/>
<gene>
    <name evidence="3" type="ORF">Fcan01_07448</name>
</gene>
<reference evidence="3 4" key="1">
    <citation type="submission" date="2015-12" db="EMBL/GenBank/DDBJ databases">
        <title>The genome of Folsomia candida.</title>
        <authorList>
            <person name="Faddeeva A."/>
            <person name="Derks M.F."/>
            <person name="Anvar Y."/>
            <person name="Smit S."/>
            <person name="Van Straalen N."/>
            <person name="Roelofs D."/>
        </authorList>
    </citation>
    <scope>NUCLEOTIDE SEQUENCE [LARGE SCALE GENOMIC DNA]</scope>
    <source>
        <strain evidence="3 4">VU population</strain>
        <tissue evidence="3">Whole body</tissue>
    </source>
</reference>
<dbReference type="Gene3D" id="4.10.60.10">
    <property type="entry name" value="Zinc finger, CCHC-type"/>
    <property type="match status" value="1"/>
</dbReference>
<dbReference type="EMBL" id="LNIX01000003">
    <property type="protein sequence ID" value="OXA57722.1"/>
    <property type="molecule type" value="Genomic_DNA"/>
</dbReference>
<accession>A0A226EJA8</accession>
<evidence type="ECO:0000259" key="2">
    <source>
        <dbReference type="PROSITE" id="PS50158"/>
    </source>
</evidence>
<organism evidence="3 4">
    <name type="scientific">Folsomia candida</name>
    <name type="common">Springtail</name>
    <dbReference type="NCBI Taxonomy" id="158441"/>
    <lineage>
        <taxon>Eukaryota</taxon>
        <taxon>Metazoa</taxon>
        <taxon>Ecdysozoa</taxon>
        <taxon>Arthropoda</taxon>
        <taxon>Hexapoda</taxon>
        <taxon>Collembola</taxon>
        <taxon>Entomobryomorpha</taxon>
        <taxon>Isotomoidea</taxon>
        <taxon>Isotomidae</taxon>
        <taxon>Proisotominae</taxon>
        <taxon>Folsomia</taxon>
    </lineage>
</organism>
<dbReference type="OrthoDB" id="8068971at2759"/>
<sequence>MSVPRNPPVCSKCFKVNHTKYNCPEGRELINLDPQYTVRSSTEMCYNCAEDGHKRENCPLPPNPPEFQSALRRKGVEAKRRAGVIPGFKKDGLEEQKRLQRQQWQKEGRNIPLLLIEKELDDVMIWLEEFKRKTMSLRALRILQSEQDDDDAVVISRQTEVKAAEAELRFFLPRIKEIMNIAKGRRCDLNYLEVSFLESYVGSIEEIRTELVNFIMPEARSLANN</sequence>
<dbReference type="SMART" id="SM00343">
    <property type="entry name" value="ZnF_C2HC"/>
    <property type="match status" value="2"/>
</dbReference>
<keyword evidence="3" id="KW-0067">ATP-binding</keyword>
<protein>
    <submittedName>
        <fullName evidence="3">ATP-dependent RNA helicase glh-2</fullName>
    </submittedName>
</protein>
<keyword evidence="3" id="KW-0547">Nucleotide-binding</keyword>
<dbReference type="Proteomes" id="UP000198287">
    <property type="component" value="Unassembled WGS sequence"/>
</dbReference>
<keyword evidence="1" id="KW-0479">Metal-binding</keyword>
<dbReference type="GO" id="GO:0008270">
    <property type="term" value="F:zinc ion binding"/>
    <property type="evidence" value="ECO:0007669"/>
    <property type="project" value="UniProtKB-KW"/>
</dbReference>
<keyword evidence="1" id="KW-0862">Zinc</keyword>
<feature type="domain" description="CCHC-type" evidence="2">
    <location>
        <begin position="45"/>
        <end position="59"/>
    </location>
</feature>
<dbReference type="GO" id="GO:0004386">
    <property type="term" value="F:helicase activity"/>
    <property type="evidence" value="ECO:0007669"/>
    <property type="project" value="UniProtKB-KW"/>
</dbReference>
<keyword evidence="3" id="KW-0378">Hydrolase</keyword>